<name>A0A0D8HMT8_9ACTN</name>
<reference evidence="1 2" key="1">
    <citation type="submission" date="2015-01" db="EMBL/GenBank/DDBJ databases">
        <title>Draft genome of the acidophilic iron oxidizer Acidithrix ferrooxidans strain Py-F3.</title>
        <authorList>
            <person name="Poehlein A."/>
            <person name="Eisen S."/>
            <person name="Schloemann M."/>
            <person name="Johnson B.D."/>
            <person name="Daniel R."/>
            <person name="Muehling M."/>
        </authorList>
    </citation>
    <scope>NUCLEOTIDE SEQUENCE [LARGE SCALE GENOMIC DNA]</scope>
    <source>
        <strain evidence="1 2">Py-F3</strain>
    </source>
</reference>
<keyword evidence="2" id="KW-1185">Reference proteome</keyword>
<evidence type="ECO:0000313" key="2">
    <source>
        <dbReference type="Proteomes" id="UP000032360"/>
    </source>
</evidence>
<accession>A0A0D8HMT8</accession>
<dbReference type="EMBL" id="JXYS01000001">
    <property type="protein sequence ID" value="KJF19077.1"/>
    <property type="molecule type" value="Genomic_DNA"/>
</dbReference>
<gene>
    <name evidence="1" type="ORF">AXFE_01140</name>
</gene>
<dbReference type="AlphaFoldDB" id="A0A0D8HMT8"/>
<sequence>MASEIPSEKVFFNSIWSLLKSIDPFFGPVQDAILVTFGITTGAFCEFSVEMLPMVGFL</sequence>
<dbReference type="Proteomes" id="UP000032360">
    <property type="component" value="Unassembled WGS sequence"/>
</dbReference>
<organism evidence="1 2">
    <name type="scientific">Acidithrix ferrooxidans</name>
    <dbReference type="NCBI Taxonomy" id="1280514"/>
    <lineage>
        <taxon>Bacteria</taxon>
        <taxon>Bacillati</taxon>
        <taxon>Actinomycetota</taxon>
        <taxon>Acidimicrobiia</taxon>
        <taxon>Acidimicrobiales</taxon>
        <taxon>Acidimicrobiaceae</taxon>
        <taxon>Acidithrix</taxon>
    </lineage>
</organism>
<evidence type="ECO:0000313" key="1">
    <source>
        <dbReference type="EMBL" id="KJF19077.1"/>
    </source>
</evidence>
<proteinExistence type="predicted"/>
<comment type="caution">
    <text evidence="1">The sequence shown here is derived from an EMBL/GenBank/DDBJ whole genome shotgun (WGS) entry which is preliminary data.</text>
</comment>
<protein>
    <submittedName>
        <fullName evidence="1">Uncharacterized protein</fullName>
    </submittedName>
</protein>